<accession>A0AAY4BG19</accession>
<protein>
    <recommendedName>
        <fullName evidence="7">BHLH domain-containing protein</fullName>
    </recommendedName>
</protein>
<keyword evidence="9" id="KW-1185">Reference proteome</keyword>
<reference evidence="8 9" key="1">
    <citation type="submission" date="2020-06" db="EMBL/GenBank/DDBJ databases">
        <authorList>
            <consortium name="Wellcome Sanger Institute Data Sharing"/>
        </authorList>
    </citation>
    <scope>NUCLEOTIDE SEQUENCE [LARGE SCALE GENOMIC DNA]</scope>
</reference>
<feature type="region of interest" description="Disordered" evidence="6">
    <location>
        <begin position="166"/>
        <end position="220"/>
    </location>
</feature>
<evidence type="ECO:0000259" key="7">
    <source>
        <dbReference type="PROSITE" id="PS50888"/>
    </source>
</evidence>
<dbReference type="InterPro" id="IPR036638">
    <property type="entry name" value="HLH_DNA-bd_sf"/>
</dbReference>
<dbReference type="Ensembl" id="ENSDCDT00010020740.1">
    <property type="protein sequence ID" value="ENSDCDP00010019622.1"/>
    <property type="gene ID" value="ENSDCDG00010008841.1"/>
</dbReference>
<reference evidence="8" key="2">
    <citation type="submission" date="2025-08" db="UniProtKB">
        <authorList>
            <consortium name="Ensembl"/>
        </authorList>
    </citation>
    <scope>IDENTIFICATION</scope>
</reference>
<dbReference type="InterPro" id="IPR011598">
    <property type="entry name" value="bHLH_dom"/>
</dbReference>
<sequence>MKFDEVTDNMKSGRKLLKPQVERRRRERINHSLESLRTLLLQNTQHQVRLVHVQVEKAEILEHTVLFLHTSNGEKRGGWREREQHHFMDGFSTCLEHATRFLRVERDVSGFGEAFTAALSRRLSSSPEPSSSLHVPARILPAAAPLSTAGSRVKLPLSHWQRVQCSKQQEQRSSSFISSLPQSTMGSRPHPNKAASTTSTISTTPPPLHTPSQAVWRPWP</sequence>
<dbReference type="CDD" id="cd11462">
    <property type="entry name" value="bHLH-O_HES7"/>
    <property type="match status" value="1"/>
</dbReference>
<evidence type="ECO:0000256" key="5">
    <source>
        <dbReference type="ARBA" id="ARBA00023242"/>
    </source>
</evidence>
<proteinExistence type="predicted"/>
<dbReference type="InterPro" id="IPR032644">
    <property type="entry name" value="HES-7_bHLH-O"/>
</dbReference>
<keyword evidence="4" id="KW-0804">Transcription</keyword>
<dbReference type="InterPro" id="IPR050370">
    <property type="entry name" value="HES_HEY"/>
</dbReference>
<gene>
    <name evidence="8" type="primary">LOC114792134</name>
</gene>
<keyword evidence="5" id="KW-0539">Nucleus</keyword>
<dbReference type="PROSITE" id="PS50888">
    <property type="entry name" value="BHLH"/>
    <property type="match status" value="1"/>
</dbReference>
<evidence type="ECO:0000256" key="6">
    <source>
        <dbReference type="SAM" id="MobiDB-lite"/>
    </source>
</evidence>
<dbReference type="GO" id="GO:0005634">
    <property type="term" value="C:nucleus"/>
    <property type="evidence" value="ECO:0007669"/>
    <property type="project" value="UniProtKB-SubCell"/>
</dbReference>
<evidence type="ECO:0000256" key="1">
    <source>
        <dbReference type="ARBA" id="ARBA00004123"/>
    </source>
</evidence>
<evidence type="ECO:0000313" key="8">
    <source>
        <dbReference type="Ensembl" id="ENSDCDP00010019622.1"/>
    </source>
</evidence>
<evidence type="ECO:0000256" key="3">
    <source>
        <dbReference type="ARBA" id="ARBA00023015"/>
    </source>
</evidence>
<evidence type="ECO:0000256" key="2">
    <source>
        <dbReference type="ARBA" id="ARBA00022491"/>
    </source>
</evidence>
<feature type="compositionally biased region" description="Polar residues" evidence="6">
    <location>
        <begin position="166"/>
        <end position="186"/>
    </location>
</feature>
<feature type="domain" description="BHLH" evidence="7">
    <location>
        <begin position="13"/>
        <end position="71"/>
    </location>
</feature>
<keyword evidence="3" id="KW-0805">Transcription regulation</keyword>
<reference evidence="8" key="3">
    <citation type="submission" date="2025-09" db="UniProtKB">
        <authorList>
            <consortium name="Ensembl"/>
        </authorList>
    </citation>
    <scope>IDENTIFICATION</scope>
</reference>
<dbReference type="AlphaFoldDB" id="A0AAY4BG19"/>
<dbReference type="Proteomes" id="UP000694580">
    <property type="component" value="Chromosome 6"/>
</dbReference>
<organism evidence="8 9">
    <name type="scientific">Denticeps clupeoides</name>
    <name type="common">denticle herring</name>
    <dbReference type="NCBI Taxonomy" id="299321"/>
    <lineage>
        <taxon>Eukaryota</taxon>
        <taxon>Metazoa</taxon>
        <taxon>Chordata</taxon>
        <taxon>Craniata</taxon>
        <taxon>Vertebrata</taxon>
        <taxon>Euteleostomi</taxon>
        <taxon>Actinopterygii</taxon>
        <taxon>Neopterygii</taxon>
        <taxon>Teleostei</taxon>
        <taxon>Clupei</taxon>
        <taxon>Clupeiformes</taxon>
        <taxon>Denticipitoidei</taxon>
        <taxon>Denticipitidae</taxon>
        <taxon>Denticeps</taxon>
    </lineage>
</organism>
<name>A0AAY4BG19_9TELE</name>
<dbReference type="GeneTree" id="ENSGT00700000104815"/>
<dbReference type="Pfam" id="PF00010">
    <property type="entry name" value="HLH"/>
    <property type="match status" value="1"/>
</dbReference>
<keyword evidence="2" id="KW-0678">Repressor</keyword>
<evidence type="ECO:0000313" key="9">
    <source>
        <dbReference type="Proteomes" id="UP000694580"/>
    </source>
</evidence>
<dbReference type="SMART" id="SM00353">
    <property type="entry name" value="HLH"/>
    <property type="match status" value="1"/>
</dbReference>
<dbReference type="SUPFAM" id="SSF47459">
    <property type="entry name" value="HLH, helix-loop-helix DNA-binding domain"/>
    <property type="match status" value="1"/>
</dbReference>
<dbReference type="PANTHER" id="PTHR10985">
    <property type="entry name" value="BASIC HELIX-LOOP-HELIX TRANSCRIPTION FACTOR, HES-RELATED"/>
    <property type="match status" value="1"/>
</dbReference>
<evidence type="ECO:0000256" key="4">
    <source>
        <dbReference type="ARBA" id="ARBA00023163"/>
    </source>
</evidence>
<dbReference type="Gene3D" id="4.10.280.10">
    <property type="entry name" value="Helix-loop-helix DNA-binding domain"/>
    <property type="match status" value="1"/>
</dbReference>
<comment type="subcellular location">
    <subcellularLocation>
        <location evidence="1">Nucleus</location>
    </subcellularLocation>
</comment>
<dbReference type="GO" id="GO:0046983">
    <property type="term" value="F:protein dimerization activity"/>
    <property type="evidence" value="ECO:0007669"/>
    <property type="project" value="InterPro"/>
</dbReference>